<dbReference type="STRING" id="4540.A0A3L6QR94"/>
<proteinExistence type="predicted"/>
<gene>
    <name evidence="2" type="ORF">C2845_PM04G34400</name>
</gene>
<organism evidence="2 3">
    <name type="scientific">Panicum miliaceum</name>
    <name type="common">Proso millet</name>
    <name type="synonym">Broomcorn millet</name>
    <dbReference type="NCBI Taxonomy" id="4540"/>
    <lineage>
        <taxon>Eukaryota</taxon>
        <taxon>Viridiplantae</taxon>
        <taxon>Streptophyta</taxon>
        <taxon>Embryophyta</taxon>
        <taxon>Tracheophyta</taxon>
        <taxon>Spermatophyta</taxon>
        <taxon>Magnoliopsida</taxon>
        <taxon>Liliopsida</taxon>
        <taxon>Poales</taxon>
        <taxon>Poaceae</taxon>
        <taxon>PACMAD clade</taxon>
        <taxon>Panicoideae</taxon>
        <taxon>Panicodae</taxon>
        <taxon>Paniceae</taxon>
        <taxon>Panicinae</taxon>
        <taxon>Panicum</taxon>
        <taxon>Panicum sect. Panicum</taxon>
    </lineage>
</organism>
<name>A0A3L6QR94_PANMI</name>
<dbReference type="PANTHER" id="PTHR47877:SF4">
    <property type="entry name" value="LATE EMBRYOGENESIS ABUNDANT PROTEIN ECP63"/>
    <property type="match status" value="1"/>
</dbReference>
<dbReference type="Gene3D" id="6.10.140.1430">
    <property type="match status" value="1"/>
</dbReference>
<evidence type="ECO:0000313" key="3">
    <source>
        <dbReference type="Proteomes" id="UP000275267"/>
    </source>
</evidence>
<accession>A0A3L6QR94</accession>
<feature type="region of interest" description="Disordered" evidence="1">
    <location>
        <begin position="1"/>
        <end position="239"/>
    </location>
</feature>
<dbReference type="AlphaFoldDB" id="A0A3L6QR94"/>
<dbReference type="EMBL" id="PQIB02000011">
    <property type="protein sequence ID" value="RLM86362.1"/>
    <property type="molecule type" value="Genomic_DNA"/>
</dbReference>
<dbReference type="PANTHER" id="PTHR47877">
    <property type="entry name" value="LATE EMBRYOGENESIS ABUNDANT DOMAIN-CONTAINING PROTEIN / LEA DOMAIN-CONTAINING PROTEIN"/>
    <property type="match status" value="1"/>
</dbReference>
<dbReference type="OrthoDB" id="696679at2759"/>
<feature type="compositionally biased region" description="Low complexity" evidence="1">
    <location>
        <begin position="136"/>
        <end position="146"/>
    </location>
</feature>
<feature type="compositionally biased region" description="Basic and acidic residues" evidence="1">
    <location>
        <begin position="102"/>
        <end position="135"/>
    </location>
</feature>
<dbReference type="Proteomes" id="UP000275267">
    <property type="component" value="Unassembled WGS sequence"/>
</dbReference>
<evidence type="ECO:0000313" key="2">
    <source>
        <dbReference type="EMBL" id="RLM86362.1"/>
    </source>
</evidence>
<evidence type="ECO:0000256" key="1">
    <source>
        <dbReference type="SAM" id="MobiDB-lite"/>
    </source>
</evidence>
<dbReference type="GO" id="GO:0005829">
    <property type="term" value="C:cytosol"/>
    <property type="evidence" value="ECO:0007669"/>
    <property type="project" value="TreeGrafter"/>
</dbReference>
<feature type="compositionally biased region" description="Basic and acidic residues" evidence="1">
    <location>
        <begin position="211"/>
        <end position="239"/>
    </location>
</feature>
<feature type="compositionally biased region" description="Basic and acidic residues" evidence="1">
    <location>
        <begin position="165"/>
        <end position="185"/>
    </location>
</feature>
<dbReference type="GO" id="GO:0009631">
    <property type="term" value="P:cold acclimation"/>
    <property type="evidence" value="ECO:0007669"/>
    <property type="project" value="TreeGrafter"/>
</dbReference>
<keyword evidence="3" id="KW-1185">Reference proteome</keyword>
<sequence length="239" mass="26014">MSSRQEQRVASAEGEAQAERAGEQLARAEAHAREAAREIAHERTERARVVGAGGHEERHRAGILETVQQGARLGEYRDSAAQAAKETKDATAEKASQAAGAGKDKLGEYRDAAAEKAKNAKDTTAEKARETKEAAASKTKQSSSSEELSKAARDDETTEGTTRPPPEKKLEEYKQSAADAARKAMEYLTLRTEEVDEQSGASKASTDATEELSRQELEATRERTEQVVAEGERRWKDGK</sequence>
<protein>
    <submittedName>
        <fullName evidence="2">Late embryogenesis abundant protein 1-like</fullName>
    </submittedName>
</protein>
<comment type="caution">
    <text evidence="2">The sequence shown here is derived from an EMBL/GenBank/DDBJ whole genome shotgun (WGS) entry which is preliminary data.</text>
</comment>
<reference evidence="3" key="1">
    <citation type="journal article" date="2019" name="Nat. Commun.">
        <title>The genome of broomcorn millet.</title>
        <authorList>
            <person name="Zou C."/>
            <person name="Miki D."/>
            <person name="Li D."/>
            <person name="Tang Q."/>
            <person name="Xiao L."/>
            <person name="Rajput S."/>
            <person name="Deng P."/>
            <person name="Jia W."/>
            <person name="Huang R."/>
            <person name="Zhang M."/>
            <person name="Sun Y."/>
            <person name="Hu J."/>
            <person name="Fu X."/>
            <person name="Schnable P.S."/>
            <person name="Li F."/>
            <person name="Zhang H."/>
            <person name="Feng B."/>
            <person name="Zhu X."/>
            <person name="Liu R."/>
            <person name="Schnable J.C."/>
            <person name="Zhu J.-K."/>
            <person name="Zhang H."/>
        </authorList>
    </citation>
    <scope>NUCLEOTIDE SEQUENCE [LARGE SCALE GENOMIC DNA]</scope>
</reference>
<feature type="compositionally biased region" description="Basic and acidic residues" evidence="1">
    <location>
        <begin position="17"/>
        <end position="62"/>
    </location>
</feature>